<dbReference type="EMBL" id="VSRR010001180">
    <property type="protein sequence ID" value="MPC23227.1"/>
    <property type="molecule type" value="Genomic_DNA"/>
</dbReference>
<feature type="region of interest" description="Disordered" evidence="1">
    <location>
        <begin position="50"/>
        <end position="69"/>
    </location>
</feature>
<proteinExistence type="predicted"/>
<dbReference type="Proteomes" id="UP000324222">
    <property type="component" value="Unassembled WGS sequence"/>
</dbReference>
<organism evidence="2 3">
    <name type="scientific">Portunus trituberculatus</name>
    <name type="common">Swimming crab</name>
    <name type="synonym">Neptunus trituberculatus</name>
    <dbReference type="NCBI Taxonomy" id="210409"/>
    <lineage>
        <taxon>Eukaryota</taxon>
        <taxon>Metazoa</taxon>
        <taxon>Ecdysozoa</taxon>
        <taxon>Arthropoda</taxon>
        <taxon>Crustacea</taxon>
        <taxon>Multicrustacea</taxon>
        <taxon>Malacostraca</taxon>
        <taxon>Eumalacostraca</taxon>
        <taxon>Eucarida</taxon>
        <taxon>Decapoda</taxon>
        <taxon>Pleocyemata</taxon>
        <taxon>Brachyura</taxon>
        <taxon>Eubrachyura</taxon>
        <taxon>Portunoidea</taxon>
        <taxon>Portunidae</taxon>
        <taxon>Portuninae</taxon>
        <taxon>Portunus</taxon>
    </lineage>
</organism>
<accession>A0A5B7DQ48</accession>
<reference evidence="2 3" key="1">
    <citation type="submission" date="2019-05" db="EMBL/GenBank/DDBJ databases">
        <title>Another draft genome of Portunus trituberculatus and its Hox gene families provides insights of decapod evolution.</title>
        <authorList>
            <person name="Jeong J.-H."/>
            <person name="Song I."/>
            <person name="Kim S."/>
            <person name="Choi T."/>
            <person name="Kim D."/>
            <person name="Ryu S."/>
            <person name="Kim W."/>
        </authorList>
    </citation>
    <scope>NUCLEOTIDE SEQUENCE [LARGE SCALE GENOMIC DNA]</scope>
    <source>
        <tissue evidence="2">Muscle</tissue>
    </source>
</reference>
<evidence type="ECO:0000256" key="1">
    <source>
        <dbReference type="SAM" id="MobiDB-lite"/>
    </source>
</evidence>
<comment type="caution">
    <text evidence="2">The sequence shown here is derived from an EMBL/GenBank/DDBJ whole genome shotgun (WGS) entry which is preliminary data.</text>
</comment>
<evidence type="ECO:0000313" key="2">
    <source>
        <dbReference type="EMBL" id="MPC23227.1"/>
    </source>
</evidence>
<name>A0A5B7DQ48_PORTR</name>
<evidence type="ECO:0000313" key="3">
    <source>
        <dbReference type="Proteomes" id="UP000324222"/>
    </source>
</evidence>
<sequence>MSVAMARVLRHPREGALYEKARRETNWMLCKKLQKLKMEWLAEKKGNVNFRDLDGKQPDEEDQRMTAGKEEKKLARQVNVKLGCMNVRKGGGD</sequence>
<gene>
    <name evidence="2" type="ORF">E2C01_016267</name>
</gene>
<protein>
    <submittedName>
        <fullName evidence="2">Uncharacterized protein</fullName>
    </submittedName>
</protein>
<keyword evidence="3" id="KW-1185">Reference proteome</keyword>
<dbReference type="AlphaFoldDB" id="A0A5B7DQ48"/>